<organism evidence="3">
    <name type="scientific">Rhizobium leguminosarum</name>
    <dbReference type="NCBI Taxonomy" id="384"/>
    <lineage>
        <taxon>Bacteria</taxon>
        <taxon>Pseudomonadati</taxon>
        <taxon>Pseudomonadota</taxon>
        <taxon>Alphaproteobacteria</taxon>
        <taxon>Hyphomicrobiales</taxon>
        <taxon>Rhizobiaceae</taxon>
        <taxon>Rhizobium/Agrobacterium group</taxon>
        <taxon>Rhizobium</taxon>
    </lineage>
</organism>
<reference evidence="3" key="1">
    <citation type="submission" date="2016-04" db="EMBL/GenBank/DDBJ databases">
        <title>Fast-growing isolate from the root nodules of Vavilovia formosa.</title>
        <authorList>
            <person name="Kimeklis A."/>
            <person name="Safronova V."/>
            <person name="Belimov A."/>
            <person name="Andronov E."/>
        </authorList>
    </citation>
    <scope>NUCLEOTIDE SEQUENCE [LARGE SCALE GENOMIC DNA]</scope>
    <source>
        <strain evidence="3">Vaf-46</strain>
    </source>
</reference>
<feature type="compositionally biased region" description="Low complexity" evidence="1">
    <location>
        <begin position="23"/>
        <end position="33"/>
    </location>
</feature>
<evidence type="ECO:0000256" key="2">
    <source>
        <dbReference type="SAM" id="SignalP"/>
    </source>
</evidence>
<name>A0A179BSG4_RHILE</name>
<evidence type="ECO:0000256" key="1">
    <source>
        <dbReference type="SAM" id="MobiDB-lite"/>
    </source>
</evidence>
<proteinExistence type="predicted"/>
<protein>
    <submittedName>
        <fullName evidence="3">Uncharacterized protein</fullName>
    </submittedName>
</protein>
<feature type="region of interest" description="Disordered" evidence="1">
    <location>
        <begin position="23"/>
        <end position="56"/>
    </location>
</feature>
<sequence>MKLAGLCTIATLAVAAAGAALAQGSGQTTQGGARYSIDGPGGGVPTSRPPATMPVPPATRFILMGGDTRRRSGNRPVYRCGRVNRPACRTSVRS</sequence>
<dbReference type="AlphaFoldDB" id="A0A179BSG4"/>
<evidence type="ECO:0000313" key="3">
    <source>
        <dbReference type="EMBL" id="OAP94596.1"/>
    </source>
</evidence>
<dbReference type="EMBL" id="LWBS01000184">
    <property type="protein sequence ID" value="OAP94596.1"/>
    <property type="molecule type" value="Genomic_DNA"/>
</dbReference>
<feature type="compositionally biased region" description="Pro residues" evidence="1">
    <location>
        <begin position="47"/>
        <end position="56"/>
    </location>
</feature>
<comment type="caution">
    <text evidence="3">The sequence shown here is derived from an EMBL/GenBank/DDBJ whole genome shotgun (WGS) entry which is preliminary data.</text>
</comment>
<accession>A0A179BSG4</accession>
<feature type="chain" id="PRO_5008099648" evidence="2">
    <location>
        <begin position="23"/>
        <end position="94"/>
    </location>
</feature>
<feature type="signal peptide" evidence="2">
    <location>
        <begin position="1"/>
        <end position="22"/>
    </location>
</feature>
<gene>
    <name evidence="3" type="ORF">A4U53_39615</name>
</gene>
<keyword evidence="2" id="KW-0732">Signal</keyword>